<feature type="domain" description="CCHC-type" evidence="2">
    <location>
        <begin position="39"/>
        <end position="55"/>
    </location>
</feature>
<evidence type="ECO:0000313" key="4">
    <source>
        <dbReference type="Proteomes" id="UP001231189"/>
    </source>
</evidence>
<gene>
    <name evidence="3" type="ORF">QYE76_018585</name>
</gene>
<protein>
    <recommendedName>
        <fullName evidence="2">CCHC-type domain-containing protein</fullName>
    </recommendedName>
</protein>
<proteinExistence type="predicted"/>
<dbReference type="InterPro" id="IPR001878">
    <property type="entry name" value="Znf_CCHC"/>
</dbReference>
<dbReference type="GO" id="GO:0008270">
    <property type="term" value="F:zinc ion binding"/>
    <property type="evidence" value="ECO:0007669"/>
    <property type="project" value="InterPro"/>
</dbReference>
<dbReference type="Gene3D" id="4.10.60.10">
    <property type="entry name" value="Zinc finger, CCHC-type"/>
    <property type="match status" value="1"/>
</dbReference>
<evidence type="ECO:0000313" key="3">
    <source>
        <dbReference type="EMBL" id="KAK1597264.1"/>
    </source>
</evidence>
<dbReference type="SUPFAM" id="SSF57756">
    <property type="entry name" value="Retrovirus zinc finger-like domains"/>
    <property type="match status" value="1"/>
</dbReference>
<evidence type="ECO:0000256" key="1">
    <source>
        <dbReference type="SAM" id="MobiDB-lite"/>
    </source>
</evidence>
<feature type="region of interest" description="Disordered" evidence="1">
    <location>
        <begin position="63"/>
        <end position="93"/>
    </location>
</feature>
<dbReference type="Proteomes" id="UP001231189">
    <property type="component" value="Unassembled WGS sequence"/>
</dbReference>
<sequence length="288" mass="31635">MLRKEGLERSLAFKRWARGRCFRCLERDHQVSSCRAPFRCIRCRRPGHRERFCRARFPAARSRSPDARARPPEARAPCEPSRSPPAQPRRPSASRSWVEVVCHSSSPTTSPPRPSPSCCEEFNSNRCFDSHLQCQFALLRLELAQLVANRVEEASRPLREEVASLKMLLAHAGVSLETTEACSSGGQELAAVKASLPLSSEEQKSSVVEITPELHELCEDSSVVPELLELRGGEVMPPSVEEVRHVVPFDVGVAKSGLQAPVSGGVVAREVCDFLATLAATFPASAVD</sequence>
<accession>A0AAD8Q7W0</accession>
<organism evidence="3 4">
    <name type="scientific">Lolium multiflorum</name>
    <name type="common">Italian ryegrass</name>
    <name type="synonym">Lolium perenne subsp. multiflorum</name>
    <dbReference type="NCBI Taxonomy" id="4521"/>
    <lineage>
        <taxon>Eukaryota</taxon>
        <taxon>Viridiplantae</taxon>
        <taxon>Streptophyta</taxon>
        <taxon>Embryophyta</taxon>
        <taxon>Tracheophyta</taxon>
        <taxon>Spermatophyta</taxon>
        <taxon>Magnoliopsida</taxon>
        <taxon>Liliopsida</taxon>
        <taxon>Poales</taxon>
        <taxon>Poaceae</taxon>
        <taxon>BOP clade</taxon>
        <taxon>Pooideae</taxon>
        <taxon>Poodae</taxon>
        <taxon>Poeae</taxon>
        <taxon>Poeae Chloroplast Group 2 (Poeae type)</taxon>
        <taxon>Loliodinae</taxon>
        <taxon>Loliinae</taxon>
        <taxon>Lolium</taxon>
    </lineage>
</organism>
<dbReference type="GO" id="GO:0003676">
    <property type="term" value="F:nucleic acid binding"/>
    <property type="evidence" value="ECO:0007669"/>
    <property type="project" value="InterPro"/>
</dbReference>
<dbReference type="EMBL" id="JAUUTY010000634">
    <property type="protein sequence ID" value="KAK1597264.1"/>
    <property type="molecule type" value="Genomic_DNA"/>
</dbReference>
<dbReference type="AlphaFoldDB" id="A0AAD8Q7W0"/>
<dbReference type="InterPro" id="IPR036875">
    <property type="entry name" value="Znf_CCHC_sf"/>
</dbReference>
<keyword evidence="4" id="KW-1185">Reference proteome</keyword>
<comment type="caution">
    <text evidence="3">The sequence shown here is derived from an EMBL/GenBank/DDBJ whole genome shotgun (WGS) entry which is preliminary data.</text>
</comment>
<dbReference type="SMART" id="SM00343">
    <property type="entry name" value="ZnF_C2HC"/>
    <property type="match status" value="2"/>
</dbReference>
<reference evidence="3" key="1">
    <citation type="submission" date="2023-07" db="EMBL/GenBank/DDBJ databases">
        <title>A chromosome-level genome assembly of Lolium multiflorum.</title>
        <authorList>
            <person name="Chen Y."/>
            <person name="Copetti D."/>
            <person name="Kolliker R."/>
            <person name="Studer B."/>
        </authorList>
    </citation>
    <scope>NUCLEOTIDE SEQUENCE</scope>
    <source>
        <strain evidence="3">02402/16</strain>
        <tissue evidence="3">Leaf</tissue>
    </source>
</reference>
<evidence type="ECO:0000259" key="2">
    <source>
        <dbReference type="SMART" id="SM00343"/>
    </source>
</evidence>
<feature type="compositionally biased region" description="Basic and acidic residues" evidence="1">
    <location>
        <begin position="63"/>
        <end position="73"/>
    </location>
</feature>
<feature type="domain" description="CCHC-type" evidence="2">
    <location>
        <begin position="20"/>
        <end position="36"/>
    </location>
</feature>
<name>A0AAD8Q7W0_LOLMU</name>